<accession>A0ABT7DNC9</accession>
<comment type="similarity">
    <text evidence="3">Belongs to the Nth/MutY family.</text>
</comment>
<dbReference type="Gene3D" id="1.10.1670.10">
    <property type="entry name" value="Helix-hairpin-Helix base-excision DNA repair enzymes (C-terminal)"/>
    <property type="match status" value="1"/>
</dbReference>
<name>A0ABT7DNC9_9ACTN</name>
<dbReference type="RefSeq" id="WP_283832388.1">
    <property type="nucleotide sequence ID" value="NZ_JASJEU010000019.1"/>
</dbReference>
<comment type="caution">
    <text evidence="14">The sequence shown here is derived from an EMBL/GenBank/DDBJ whole genome shotgun (WGS) entry which is preliminary data.</text>
</comment>
<evidence type="ECO:0000256" key="6">
    <source>
        <dbReference type="ARBA" id="ARBA00022723"/>
    </source>
</evidence>
<dbReference type="Proteomes" id="UP001232750">
    <property type="component" value="Unassembled WGS sequence"/>
</dbReference>
<evidence type="ECO:0000256" key="5">
    <source>
        <dbReference type="ARBA" id="ARBA00022023"/>
    </source>
</evidence>
<dbReference type="InterPro" id="IPR011257">
    <property type="entry name" value="DNA_glycosylase"/>
</dbReference>
<dbReference type="InterPro" id="IPR000445">
    <property type="entry name" value="HhH_motif"/>
</dbReference>
<dbReference type="InterPro" id="IPR003265">
    <property type="entry name" value="HhH-GPD_domain"/>
</dbReference>
<keyword evidence="8" id="KW-0378">Hydrolase</keyword>
<dbReference type="InterPro" id="IPR023170">
    <property type="entry name" value="HhH_base_excis_C"/>
</dbReference>
<dbReference type="EMBL" id="JASJEU010000019">
    <property type="protein sequence ID" value="MDJ1651045.1"/>
    <property type="molecule type" value="Genomic_DNA"/>
</dbReference>
<comment type="cofactor">
    <cofactor evidence="2">
        <name>[4Fe-4S] cluster</name>
        <dbReference type="ChEBI" id="CHEBI:49883"/>
    </cofactor>
</comment>
<keyword evidence="6" id="KW-0479">Metal-binding</keyword>
<dbReference type="InterPro" id="IPR004036">
    <property type="entry name" value="Endonuclease-III-like_CS2"/>
</dbReference>
<evidence type="ECO:0000313" key="15">
    <source>
        <dbReference type="Proteomes" id="UP001232750"/>
    </source>
</evidence>
<keyword evidence="15" id="KW-1185">Reference proteome</keyword>
<dbReference type="Gene3D" id="1.10.340.30">
    <property type="entry name" value="Hypothetical protein, domain 2"/>
    <property type="match status" value="1"/>
</dbReference>
<evidence type="ECO:0000256" key="1">
    <source>
        <dbReference type="ARBA" id="ARBA00000843"/>
    </source>
</evidence>
<evidence type="ECO:0000313" key="14">
    <source>
        <dbReference type="EMBL" id="MDJ1651045.1"/>
    </source>
</evidence>
<evidence type="ECO:0000256" key="11">
    <source>
        <dbReference type="ARBA" id="ARBA00023204"/>
    </source>
</evidence>
<evidence type="ECO:0000256" key="8">
    <source>
        <dbReference type="ARBA" id="ARBA00022801"/>
    </source>
</evidence>
<keyword evidence="10" id="KW-0411">Iron-sulfur</keyword>
<evidence type="ECO:0000256" key="10">
    <source>
        <dbReference type="ARBA" id="ARBA00023014"/>
    </source>
</evidence>
<keyword evidence="11" id="KW-0234">DNA repair</keyword>
<dbReference type="PANTHER" id="PTHR42944:SF1">
    <property type="entry name" value="ADENINE DNA GLYCOSYLASE"/>
    <property type="match status" value="1"/>
</dbReference>
<evidence type="ECO:0000256" key="4">
    <source>
        <dbReference type="ARBA" id="ARBA00012045"/>
    </source>
</evidence>
<dbReference type="PANTHER" id="PTHR42944">
    <property type="entry name" value="ADENINE DNA GLYCOSYLASE"/>
    <property type="match status" value="1"/>
</dbReference>
<dbReference type="PROSITE" id="PS01155">
    <property type="entry name" value="ENDONUCLEASE_III_2"/>
    <property type="match status" value="1"/>
</dbReference>
<dbReference type="EC" id="3.2.2.31" evidence="4"/>
<dbReference type="Pfam" id="PF00730">
    <property type="entry name" value="HhH-GPD"/>
    <property type="match status" value="1"/>
</dbReference>
<dbReference type="SMART" id="SM00478">
    <property type="entry name" value="ENDO3c"/>
    <property type="match status" value="1"/>
</dbReference>
<keyword evidence="12" id="KW-0326">Glycosidase</keyword>
<organism evidence="14 15">
    <name type="scientific">Gordonibacter faecis</name>
    <dbReference type="NCBI Taxonomy" id="3047475"/>
    <lineage>
        <taxon>Bacteria</taxon>
        <taxon>Bacillati</taxon>
        <taxon>Actinomycetota</taxon>
        <taxon>Coriobacteriia</taxon>
        <taxon>Eggerthellales</taxon>
        <taxon>Eggerthellaceae</taxon>
        <taxon>Gordonibacter</taxon>
    </lineage>
</organism>
<evidence type="ECO:0000256" key="3">
    <source>
        <dbReference type="ARBA" id="ARBA00008343"/>
    </source>
</evidence>
<reference evidence="14 15" key="1">
    <citation type="submission" date="2023-05" db="EMBL/GenBank/DDBJ databases">
        <title>Gordonibacter KGMB12511T sp. nov., isolated from faeces of healthy Korean.</title>
        <authorList>
            <person name="Kim H.S."/>
            <person name="Kim J.-S."/>
            <person name="Suh M.K."/>
            <person name="Eom M.K."/>
            <person name="Do H.E."/>
            <person name="Lee J.-S."/>
        </authorList>
    </citation>
    <scope>NUCLEOTIDE SEQUENCE [LARGE SCALE GENOMIC DNA]</scope>
    <source>
        <strain evidence="14 15">KGMB12511</strain>
    </source>
</reference>
<dbReference type="InterPro" id="IPR044298">
    <property type="entry name" value="MIG/MutY"/>
</dbReference>
<dbReference type="CDD" id="cd00056">
    <property type="entry name" value="ENDO3c"/>
    <property type="match status" value="1"/>
</dbReference>
<dbReference type="Pfam" id="PF00633">
    <property type="entry name" value="HHH"/>
    <property type="match status" value="1"/>
</dbReference>
<dbReference type="SUPFAM" id="SSF48150">
    <property type="entry name" value="DNA-glycosylase"/>
    <property type="match status" value="1"/>
</dbReference>
<evidence type="ECO:0000256" key="7">
    <source>
        <dbReference type="ARBA" id="ARBA00022763"/>
    </source>
</evidence>
<proteinExistence type="inferred from homology"/>
<keyword evidence="7" id="KW-0227">DNA damage</keyword>
<evidence type="ECO:0000256" key="12">
    <source>
        <dbReference type="ARBA" id="ARBA00023295"/>
    </source>
</evidence>
<comment type="catalytic activity">
    <reaction evidence="1">
        <text>Hydrolyzes free adenine bases from 7,8-dihydro-8-oxoguanine:adenine mismatched double-stranded DNA, leaving an apurinic site.</text>
        <dbReference type="EC" id="3.2.2.31"/>
    </reaction>
</comment>
<sequence length="307" mass="33871">MLVRAGGQRRVVFEFMPLMNDARPTWPPEAPSKEAFVALVREQGRALYRDLPWRNLDNPYAVLVSEIMLQQTQVARVKGYWERFMALFPTLDALASADTSDVLAQWQGLGYNRRALALKKTADVCAAEHGGLLPETVEELVALPGIGPATAAGVVAFAHNRPALYLETNVRTVFLHELFPGREGVSDKEIAPLVADTCPADDARAWYYALLDYGAHLKSIVANPSRRSAHHTRQSTFEGSRRQKRAELVRIVLASPEGISAAELAQRLDAFEQAGGRPPVDAEVFESITTDLVAEGFFRQEGDLFVA</sequence>
<evidence type="ECO:0000256" key="2">
    <source>
        <dbReference type="ARBA" id="ARBA00001966"/>
    </source>
</evidence>
<gene>
    <name evidence="14" type="ORF">QNJ86_09565</name>
</gene>
<feature type="domain" description="HhH-GPD" evidence="13">
    <location>
        <begin position="68"/>
        <end position="216"/>
    </location>
</feature>
<keyword evidence="9" id="KW-0408">Iron</keyword>
<evidence type="ECO:0000259" key="13">
    <source>
        <dbReference type="SMART" id="SM00478"/>
    </source>
</evidence>
<evidence type="ECO:0000256" key="9">
    <source>
        <dbReference type="ARBA" id="ARBA00023004"/>
    </source>
</evidence>
<protein>
    <recommendedName>
        <fullName evidence="5">Adenine DNA glycosylase</fullName>
        <ecNumber evidence="4">3.2.2.31</ecNumber>
    </recommendedName>
</protein>